<dbReference type="GO" id="GO:0038023">
    <property type="term" value="F:signaling receptor activity"/>
    <property type="evidence" value="ECO:0007669"/>
    <property type="project" value="TreeGrafter"/>
</dbReference>
<evidence type="ECO:0000313" key="9">
    <source>
        <dbReference type="Proteomes" id="UP001301350"/>
    </source>
</evidence>
<feature type="transmembrane region" description="Helical" evidence="7">
    <location>
        <begin position="251"/>
        <end position="270"/>
    </location>
</feature>
<evidence type="ECO:0000256" key="5">
    <source>
        <dbReference type="ARBA" id="ARBA00023136"/>
    </source>
</evidence>
<evidence type="ECO:0000313" key="8">
    <source>
        <dbReference type="EMBL" id="KAK4536237.1"/>
    </source>
</evidence>
<keyword evidence="9" id="KW-1185">Reference proteome</keyword>
<evidence type="ECO:0000256" key="4">
    <source>
        <dbReference type="ARBA" id="ARBA00022989"/>
    </source>
</evidence>
<dbReference type="Proteomes" id="UP001301350">
    <property type="component" value="Unassembled WGS sequence"/>
</dbReference>
<keyword evidence="6" id="KW-0862">Zinc</keyword>
<feature type="transmembrane region" description="Helical" evidence="7">
    <location>
        <begin position="220"/>
        <end position="239"/>
    </location>
</feature>
<comment type="caution">
    <text evidence="8">The sequence shown here is derived from an EMBL/GenBank/DDBJ whole genome shotgun (WGS) entry which is preliminary data.</text>
</comment>
<reference evidence="8 9" key="1">
    <citation type="submission" date="2022-07" db="EMBL/GenBank/DDBJ databases">
        <title>Genome-wide signatures of adaptation to extreme environments.</title>
        <authorList>
            <person name="Cho C.H."/>
            <person name="Yoon H.S."/>
        </authorList>
    </citation>
    <scope>NUCLEOTIDE SEQUENCE [LARGE SCALE GENOMIC DNA]</scope>
    <source>
        <strain evidence="8 9">DBV 063 E5</strain>
    </source>
</reference>
<dbReference type="GO" id="GO:0046872">
    <property type="term" value="F:metal ion binding"/>
    <property type="evidence" value="ECO:0007669"/>
    <property type="project" value="UniProtKB-KW"/>
</dbReference>
<dbReference type="PANTHER" id="PTHR20855">
    <property type="entry name" value="ADIPOR/PROGESTIN RECEPTOR-RELATED"/>
    <property type="match status" value="1"/>
</dbReference>
<dbReference type="GO" id="GO:0016020">
    <property type="term" value="C:membrane"/>
    <property type="evidence" value="ECO:0007669"/>
    <property type="project" value="UniProtKB-SubCell"/>
</dbReference>
<evidence type="ECO:0000256" key="7">
    <source>
        <dbReference type="SAM" id="Phobius"/>
    </source>
</evidence>
<dbReference type="PANTHER" id="PTHR20855:SF52">
    <property type="entry name" value="ADIPONECTIN RECEPTOR PROTEIN"/>
    <property type="match status" value="1"/>
</dbReference>
<accession>A0AAV9IV68</accession>
<feature type="binding site" evidence="6">
    <location>
        <position position="289"/>
    </location>
    <ligand>
        <name>Zn(2+)</name>
        <dbReference type="ChEBI" id="CHEBI:29105"/>
    </ligand>
</feature>
<keyword evidence="5 7" id="KW-0472">Membrane</keyword>
<evidence type="ECO:0000256" key="3">
    <source>
        <dbReference type="ARBA" id="ARBA00022692"/>
    </source>
</evidence>
<evidence type="ECO:0000256" key="1">
    <source>
        <dbReference type="ARBA" id="ARBA00004141"/>
    </source>
</evidence>
<dbReference type="EMBL" id="JANCYW010000007">
    <property type="protein sequence ID" value="KAK4536237.1"/>
    <property type="molecule type" value="Genomic_DNA"/>
</dbReference>
<dbReference type="InterPro" id="IPR004254">
    <property type="entry name" value="AdipoR/HlyIII-related"/>
</dbReference>
<evidence type="ECO:0000256" key="2">
    <source>
        <dbReference type="ARBA" id="ARBA00007018"/>
    </source>
</evidence>
<feature type="transmembrane region" description="Helical" evidence="7">
    <location>
        <begin position="291"/>
        <end position="310"/>
    </location>
</feature>
<feature type="binding site" evidence="6">
    <location>
        <position position="148"/>
    </location>
    <ligand>
        <name>Zn(2+)</name>
        <dbReference type="ChEBI" id="CHEBI:29105"/>
    </ligand>
</feature>
<organism evidence="8 9">
    <name type="scientific">Cyanidium caldarium</name>
    <name type="common">Red alga</name>
    <dbReference type="NCBI Taxonomy" id="2771"/>
    <lineage>
        <taxon>Eukaryota</taxon>
        <taxon>Rhodophyta</taxon>
        <taxon>Bangiophyceae</taxon>
        <taxon>Cyanidiales</taxon>
        <taxon>Cyanidiaceae</taxon>
        <taxon>Cyanidium</taxon>
    </lineage>
</organism>
<name>A0AAV9IV68_CYACA</name>
<proteinExistence type="inferred from homology"/>
<protein>
    <submittedName>
        <fullName evidence="8">Uncharacterized protein</fullName>
    </submittedName>
</protein>
<gene>
    <name evidence="8" type="ORF">CDCA_CDCA07G2262</name>
</gene>
<comment type="subcellular location">
    <subcellularLocation>
        <location evidence="1">Membrane</location>
        <topology evidence="1">Multi-pass membrane protein</topology>
    </subcellularLocation>
</comment>
<dbReference type="AlphaFoldDB" id="A0AAV9IV68"/>
<dbReference type="Pfam" id="PF03006">
    <property type="entry name" value="HlyIII"/>
    <property type="match status" value="1"/>
</dbReference>
<feature type="transmembrane region" description="Helical" evidence="7">
    <location>
        <begin position="191"/>
        <end position="211"/>
    </location>
</feature>
<comment type="similarity">
    <text evidence="2">Belongs to the ADIPOR family.</text>
</comment>
<keyword evidence="6" id="KW-0479">Metal-binding</keyword>
<evidence type="ECO:0000256" key="6">
    <source>
        <dbReference type="PIRSR" id="PIRSR604254-1"/>
    </source>
</evidence>
<feature type="binding site" evidence="6">
    <location>
        <position position="293"/>
    </location>
    <ligand>
        <name>Zn(2+)</name>
        <dbReference type="ChEBI" id="CHEBI:29105"/>
    </ligand>
</feature>
<keyword evidence="3 7" id="KW-0812">Transmembrane</keyword>
<feature type="transmembrane region" description="Helical" evidence="7">
    <location>
        <begin position="162"/>
        <end position="185"/>
    </location>
</feature>
<sequence>MPEAFRTDFAREREDARSFADRESLSANSRKRPPPRTLLAAAVPKYLRTAHVLTGYRNVQLTEGSWQRTWATLWQWNNETLDVWTHLLPSLIYLLLATYWTCRAPSTTTTTTTTTLASPRAWSAADRWSMVAYAAAAATCFGVSAAYHLLQVYSWRVFRRMRLADFQGIVLLIAASYVPALRLGYRCWPRIARILLLTNAVLYAVTAAAMWRAHCTDARLFRNICFVVYTAWGWIPLWLGASLRIPVAGWLTRQAAVLWTIYGVGFWFHCSGWPERQWRGRFDSCGHSHQWFHVATVVASAFWVHAMVALHHRAYADGCSAA</sequence>
<feature type="transmembrane region" description="Helical" evidence="7">
    <location>
        <begin position="130"/>
        <end position="150"/>
    </location>
</feature>
<keyword evidence="4 7" id="KW-1133">Transmembrane helix</keyword>